<dbReference type="Proteomes" id="UP001189624">
    <property type="component" value="Chromosome 3"/>
</dbReference>
<sequence length="118" mass="14103">MEKWKGAAFMWNIGRKQRLIDEEDHKGWSLYHLEGPPWSYKINENKKDSIISRHLSPQSPIFFFSTTLFRETMQFRSIGTWMDIMIMSGFKTMRMLSEIFIDHCESSFHINSEIQTHP</sequence>
<reference evidence="1" key="1">
    <citation type="submission" date="2023-10" db="EMBL/GenBank/DDBJ databases">
        <authorList>
            <person name="Domelevo Entfellner J.-B."/>
        </authorList>
    </citation>
    <scope>NUCLEOTIDE SEQUENCE</scope>
</reference>
<protein>
    <submittedName>
        <fullName evidence="1">Uncharacterized protein</fullName>
    </submittedName>
</protein>
<keyword evidence="2" id="KW-1185">Reference proteome</keyword>
<gene>
    <name evidence="1" type="ORF">AYBTSS11_LOCUS8319</name>
</gene>
<evidence type="ECO:0000313" key="2">
    <source>
        <dbReference type="Proteomes" id="UP001189624"/>
    </source>
</evidence>
<organism evidence="1 2">
    <name type="scientific">Sphenostylis stenocarpa</name>
    <dbReference type="NCBI Taxonomy" id="92480"/>
    <lineage>
        <taxon>Eukaryota</taxon>
        <taxon>Viridiplantae</taxon>
        <taxon>Streptophyta</taxon>
        <taxon>Embryophyta</taxon>
        <taxon>Tracheophyta</taxon>
        <taxon>Spermatophyta</taxon>
        <taxon>Magnoliopsida</taxon>
        <taxon>eudicotyledons</taxon>
        <taxon>Gunneridae</taxon>
        <taxon>Pentapetalae</taxon>
        <taxon>rosids</taxon>
        <taxon>fabids</taxon>
        <taxon>Fabales</taxon>
        <taxon>Fabaceae</taxon>
        <taxon>Papilionoideae</taxon>
        <taxon>50 kb inversion clade</taxon>
        <taxon>NPAAA clade</taxon>
        <taxon>indigoferoid/millettioid clade</taxon>
        <taxon>Phaseoleae</taxon>
        <taxon>Sphenostylis</taxon>
    </lineage>
</organism>
<dbReference type="EMBL" id="OY731400">
    <property type="protein sequence ID" value="CAJ1937995.1"/>
    <property type="molecule type" value="Genomic_DNA"/>
</dbReference>
<proteinExistence type="predicted"/>
<accession>A0AA86S1A3</accession>
<name>A0AA86S1A3_9FABA</name>
<evidence type="ECO:0000313" key="1">
    <source>
        <dbReference type="EMBL" id="CAJ1937995.1"/>
    </source>
</evidence>
<dbReference type="Gramene" id="rna-AYBTSS11_LOCUS8319">
    <property type="protein sequence ID" value="CAJ1937995.1"/>
    <property type="gene ID" value="gene-AYBTSS11_LOCUS8319"/>
</dbReference>
<dbReference type="AlphaFoldDB" id="A0AA86S1A3"/>